<accession>A0A8J2XHG9</accession>
<dbReference type="AlphaFoldDB" id="A0A8J2XHG9"/>
<evidence type="ECO:0000313" key="2">
    <source>
        <dbReference type="Proteomes" id="UP000602050"/>
    </source>
</evidence>
<reference evidence="1" key="1">
    <citation type="journal article" date="2014" name="Int. J. Syst. Evol. Microbiol.">
        <title>Complete genome sequence of Corynebacterium casei LMG S-19264T (=DSM 44701T), isolated from a smear-ripened cheese.</title>
        <authorList>
            <consortium name="US DOE Joint Genome Institute (JGI-PGF)"/>
            <person name="Walter F."/>
            <person name="Albersmeier A."/>
            <person name="Kalinowski J."/>
            <person name="Ruckert C."/>
        </authorList>
    </citation>
    <scope>NUCLEOTIDE SEQUENCE</scope>
    <source>
        <strain evidence="1">CGMCC 1.12360</strain>
    </source>
</reference>
<protein>
    <submittedName>
        <fullName evidence="1">Uncharacterized protein</fullName>
    </submittedName>
</protein>
<dbReference type="Proteomes" id="UP000602050">
    <property type="component" value="Unassembled WGS sequence"/>
</dbReference>
<organism evidence="1 2">
    <name type="scientific">Compostibacillus humi</name>
    <dbReference type="NCBI Taxonomy" id="1245525"/>
    <lineage>
        <taxon>Bacteria</taxon>
        <taxon>Bacillati</taxon>
        <taxon>Bacillota</taxon>
        <taxon>Bacilli</taxon>
        <taxon>Bacillales</taxon>
        <taxon>Bacillaceae</taxon>
        <taxon>Compostibacillus</taxon>
    </lineage>
</organism>
<proteinExistence type="predicted"/>
<name>A0A8J2XHG9_9BACI</name>
<dbReference type="EMBL" id="BMEV01000082">
    <property type="protein sequence ID" value="GFZ88606.1"/>
    <property type="molecule type" value="Genomic_DNA"/>
</dbReference>
<sequence length="135" mass="15783">MPSPVWSKGILDADFAIKLGRIKKYKVIEEILPLYIQKIFIHEYVYSNEILIPKSAKDQIDELIKKDRAEIVNEDDISEIGPYALILYEDTIEKLRKAKKREKMAAAGEKLFLLLLRKQQTFHTFYPMSQISKHS</sequence>
<keyword evidence="2" id="KW-1185">Reference proteome</keyword>
<reference evidence="1" key="2">
    <citation type="submission" date="2020-09" db="EMBL/GenBank/DDBJ databases">
        <authorList>
            <person name="Sun Q."/>
            <person name="Zhou Y."/>
        </authorList>
    </citation>
    <scope>NUCLEOTIDE SEQUENCE</scope>
    <source>
        <strain evidence="1">CGMCC 1.12360</strain>
    </source>
</reference>
<comment type="caution">
    <text evidence="1">The sequence shown here is derived from an EMBL/GenBank/DDBJ whole genome shotgun (WGS) entry which is preliminary data.</text>
</comment>
<evidence type="ECO:0000313" key="1">
    <source>
        <dbReference type="EMBL" id="GFZ88606.1"/>
    </source>
</evidence>
<gene>
    <name evidence="1" type="ORF">GCM10010978_30190</name>
</gene>